<dbReference type="KEGG" id="tvi:Thivi_3429"/>
<dbReference type="EMBL" id="CP003154">
    <property type="protein sequence ID" value="AFL75299.1"/>
    <property type="molecule type" value="Genomic_DNA"/>
</dbReference>
<dbReference type="Proteomes" id="UP000006062">
    <property type="component" value="Chromosome"/>
</dbReference>
<dbReference type="RefSeq" id="WP_014779703.1">
    <property type="nucleotide sequence ID" value="NC_018012.1"/>
</dbReference>
<keyword evidence="2" id="KW-1185">Reference proteome</keyword>
<dbReference type="OrthoDB" id="7462457at2"/>
<evidence type="ECO:0000313" key="1">
    <source>
        <dbReference type="EMBL" id="AFL75299.1"/>
    </source>
</evidence>
<accession>I3YE81</accession>
<gene>
    <name evidence="1" type="ordered locus">Thivi_3429</name>
</gene>
<dbReference type="HOGENOM" id="CLU_2588651_0_0_6"/>
<protein>
    <submittedName>
        <fullName evidence="1">Uncharacterized protein</fullName>
    </submittedName>
</protein>
<name>I3YE81_THIV6</name>
<dbReference type="AlphaFoldDB" id="I3YE81"/>
<evidence type="ECO:0000313" key="2">
    <source>
        <dbReference type="Proteomes" id="UP000006062"/>
    </source>
</evidence>
<sequence length="80" mass="9093">MHKRLWNRAFSIDIFATDTRFFGDDLYSDNYQEFDISFGPSRSGDKLTPNLASHPMGVGIKYLTGDGEIDGFELSFGYRS</sequence>
<proteinExistence type="predicted"/>
<reference evidence="1 2" key="1">
    <citation type="submission" date="2012-06" db="EMBL/GenBank/DDBJ databases">
        <title>Complete sequence of Thiocystis violascens DSM 198.</title>
        <authorList>
            <consortium name="US DOE Joint Genome Institute"/>
            <person name="Lucas S."/>
            <person name="Han J."/>
            <person name="Lapidus A."/>
            <person name="Cheng J.-F."/>
            <person name="Goodwin L."/>
            <person name="Pitluck S."/>
            <person name="Peters L."/>
            <person name="Ovchinnikova G."/>
            <person name="Teshima H."/>
            <person name="Detter J.C."/>
            <person name="Han C."/>
            <person name="Tapia R."/>
            <person name="Land M."/>
            <person name="Hauser L."/>
            <person name="Kyrpides N."/>
            <person name="Ivanova N."/>
            <person name="Pagani I."/>
            <person name="Vogl K."/>
            <person name="Liu Z."/>
            <person name="Frigaard N.-U."/>
            <person name="Bryant D."/>
            <person name="Woyke T."/>
        </authorList>
    </citation>
    <scope>NUCLEOTIDE SEQUENCE [LARGE SCALE GENOMIC DNA]</scope>
    <source>
        <strain evidence="2">ATCC 17096 / DSM 198 / 6111</strain>
    </source>
</reference>
<organism evidence="1 2">
    <name type="scientific">Thiocystis violascens (strain ATCC 17096 / DSM 198 / 6111)</name>
    <name type="common">Chromatium violascens</name>
    <dbReference type="NCBI Taxonomy" id="765911"/>
    <lineage>
        <taxon>Bacteria</taxon>
        <taxon>Pseudomonadati</taxon>
        <taxon>Pseudomonadota</taxon>
        <taxon>Gammaproteobacteria</taxon>
        <taxon>Chromatiales</taxon>
        <taxon>Chromatiaceae</taxon>
        <taxon>Thiocystis</taxon>
    </lineage>
</organism>